<organism evidence="3 4">
    <name type="scientific">Bursaphelenchus okinawaensis</name>
    <dbReference type="NCBI Taxonomy" id="465554"/>
    <lineage>
        <taxon>Eukaryota</taxon>
        <taxon>Metazoa</taxon>
        <taxon>Ecdysozoa</taxon>
        <taxon>Nematoda</taxon>
        <taxon>Chromadorea</taxon>
        <taxon>Rhabditida</taxon>
        <taxon>Tylenchina</taxon>
        <taxon>Tylenchomorpha</taxon>
        <taxon>Aphelenchoidea</taxon>
        <taxon>Aphelenchoididae</taxon>
        <taxon>Bursaphelenchus</taxon>
    </lineage>
</organism>
<proteinExistence type="predicted"/>
<accession>A0A811KK56</accession>
<feature type="region of interest" description="Disordered" evidence="2">
    <location>
        <begin position="554"/>
        <end position="578"/>
    </location>
</feature>
<evidence type="ECO:0000256" key="2">
    <source>
        <dbReference type="SAM" id="MobiDB-lite"/>
    </source>
</evidence>
<sequence>MSGWRNQLNNVGSNAFDFVQRISNELAAETPLDPSSELDYHKQKALEKEKELVRYQSQLTERNREIEELNESVKAAYEEVELTRQSLLNRIAAKELELEKAKYEIEALRDFQTNTDTDPDQERNEKELILELELIRAEKAALSDELSFLSKKLEDYEANEREKAVKDSNVDAKLNKTVKELEEARQKILKLEKEKAGLIDEFEKRPRSASPPKSRVNIAELEEIENQVSLLQEERDKFQRQYEQEQVKTKELEQLMGSLVEECSKLSKNLDLYNTKVGQVVVVERPEVPAVDWDVDTEDMDNLRAELGRLEEERHRTVQELEEIKTMAGEKEAHYNAKIQELNSVLSQQQEAYAATANTISVALKGNQVTFDDKSILKLMDDMETMNLELESLKEQYEVSMLTLEKNKRLYDDVSQLCKVLSGESNVIQDISDDSVVQLQNLIEKEKFKSADLETRLQNAEGLLNQQKQDFENIAAGLKQQLEQLNFAFSENREKLRESESLIETLRNEKEEQEKHKNDSEATQAQSEESNELQKIIEKERFKSAELEMRLKSTEGLLNQQKRTSNLSRQSWNNSLIK</sequence>
<protein>
    <submittedName>
        <fullName evidence="3">Uncharacterized protein</fullName>
    </submittedName>
</protein>
<keyword evidence="4" id="KW-1185">Reference proteome</keyword>
<dbReference type="EMBL" id="CAJFDH010000003">
    <property type="protein sequence ID" value="CAD5215862.1"/>
    <property type="molecule type" value="Genomic_DNA"/>
</dbReference>
<dbReference type="Proteomes" id="UP000783686">
    <property type="component" value="Unassembled WGS sequence"/>
</dbReference>
<keyword evidence="1" id="KW-0175">Coiled coil</keyword>
<evidence type="ECO:0000256" key="1">
    <source>
        <dbReference type="SAM" id="Coils"/>
    </source>
</evidence>
<gene>
    <name evidence="3" type="ORF">BOKJ2_LOCUS6305</name>
</gene>
<feature type="compositionally biased region" description="Polar residues" evidence="2">
    <location>
        <begin position="556"/>
        <end position="578"/>
    </location>
</feature>
<feature type="region of interest" description="Disordered" evidence="2">
    <location>
        <begin position="509"/>
        <end position="534"/>
    </location>
</feature>
<feature type="coiled-coil region" evidence="1">
    <location>
        <begin position="45"/>
        <end position="255"/>
    </location>
</feature>
<dbReference type="Proteomes" id="UP000614601">
    <property type="component" value="Unassembled WGS sequence"/>
</dbReference>
<comment type="caution">
    <text evidence="3">The sequence shown here is derived from an EMBL/GenBank/DDBJ whole genome shotgun (WGS) entry which is preliminary data.</text>
</comment>
<feature type="compositionally biased region" description="Basic and acidic residues" evidence="2">
    <location>
        <begin position="509"/>
        <end position="520"/>
    </location>
</feature>
<dbReference type="AlphaFoldDB" id="A0A811KK56"/>
<evidence type="ECO:0000313" key="3">
    <source>
        <dbReference type="EMBL" id="CAD5215862.1"/>
    </source>
</evidence>
<dbReference type="EMBL" id="CAJFCW020000003">
    <property type="protein sequence ID" value="CAG9104920.1"/>
    <property type="molecule type" value="Genomic_DNA"/>
</dbReference>
<reference evidence="3" key="1">
    <citation type="submission" date="2020-09" db="EMBL/GenBank/DDBJ databases">
        <authorList>
            <person name="Kikuchi T."/>
        </authorList>
    </citation>
    <scope>NUCLEOTIDE SEQUENCE</scope>
    <source>
        <strain evidence="3">SH1</strain>
    </source>
</reference>
<evidence type="ECO:0000313" key="4">
    <source>
        <dbReference type="Proteomes" id="UP000614601"/>
    </source>
</evidence>
<name>A0A811KK56_9BILA</name>
<feature type="coiled-coil region" evidence="1">
    <location>
        <begin position="300"/>
        <end position="327"/>
    </location>
</feature>